<evidence type="ECO:0000313" key="2">
    <source>
        <dbReference type="Proteomes" id="UP000584867"/>
    </source>
</evidence>
<dbReference type="RefSeq" id="WP_184253936.1">
    <property type="nucleotide sequence ID" value="NZ_JACHIO010000005.1"/>
</dbReference>
<accession>A0A7W8E876</accession>
<protein>
    <submittedName>
        <fullName evidence="1">Putative redox protein</fullName>
    </submittedName>
</protein>
<dbReference type="Pfam" id="PF02566">
    <property type="entry name" value="OsmC"/>
    <property type="match status" value="1"/>
</dbReference>
<dbReference type="InterPro" id="IPR003718">
    <property type="entry name" value="OsmC/Ohr_fam"/>
</dbReference>
<dbReference type="InterPro" id="IPR036102">
    <property type="entry name" value="OsmC/Ohrsf"/>
</dbReference>
<evidence type="ECO:0000313" key="1">
    <source>
        <dbReference type="EMBL" id="MBB5063063.1"/>
    </source>
</evidence>
<name>A0A7W8E876_9BACT</name>
<dbReference type="PANTHER" id="PTHR39624:SF2">
    <property type="entry name" value="OSMC-LIKE PROTEIN"/>
    <property type="match status" value="1"/>
</dbReference>
<organism evidence="1 2">
    <name type="scientific">Granulicella mallensis</name>
    <dbReference type="NCBI Taxonomy" id="940614"/>
    <lineage>
        <taxon>Bacteria</taxon>
        <taxon>Pseudomonadati</taxon>
        <taxon>Acidobacteriota</taxon>
        <taxon>Terriglobia</taxon>
        <taxon>Terriglobales</taxon>
        <taxon>Acidobacteriaceae</taxon>
        <taxon>Granulicella</taxon>
    </lineage>
</organism>
<sequence length="148" mass="16281">MSRNVFVKSESQKYAQNITIGPHVLRSDEPPEIGGNDVGPNANELLMASLGACATITVQMYAERNQWPLQGVQAALSYSRVLAENIAESGAKIVMVDQIEMEISLTGDLSEEQQRRLFDVAGRCPIHRMLVSHIQIQTRLAPGPVLRP</sequence>
<dbReference type="InterPro" id="IPR015946">
    <property type="entry name" value="KH_dom-like_a/b"/>
</dbReference>
<proteinExistence type="predicted"/>
<dbReference type="Proteomes" id="UP000584867">
    <property type="component" value="Unassembled WGS sequence"/>
</dbReference>
<dbReference type="EMBL" id="JACHIO010000005">
    <property type="protein sequence ID" value="MBB5063063.1"/>
    <property type="molecule type" value="Genomic_DNA"/>
</dbReference>
<dbReference type="Gene3D" id="3.30.300.20">
    <property type="match status" value="1"/>
</dbReference>
<dbReference type="AlphaFoldDB" id="A0A7W8E876"/>
<dbReference type="SUPFAM" id="SSF82784">
    <property type="entry name" value="OsmC-like"/>
    <property type="match status" value="1"/>
</dbReference>
<reference evidence="1 2" key="1">
    <citation type="submission" date="2020-08" db="EMBL/GenBank/DDBJ databases">
        <title>Genomic Encyclopedia of Type Strains, Phase IV (KMG-V): Genome sequencing to study the core and pangenomes of soil and plant-associated prokaryotes.</title>
        <authorList>
            <person name="Whitman W."/>
        </authorList>
    </citation>
    <scope>NUCLEOTIDE SEQUENCE [LARGE SCALE GENOMIC DNA]</scope>
    <source>
        <strain evidence="1 2">X5P3</strain>
    </source>
</reference>
<comment type="caution">
    <text evidence="1">The sequence shown here is derived from an EMBL/GenBank/DDBJ whole genome shotgun (WGS) entry which is preliminary data.</text>
</comment>
<dbReference type="PANTHER" id="PTHR39624">
    <property type="entry name" value="PROTEIN INVOLVED IN RIMO-MEDIATED BETA-METHYLTHIOLATION OF RIBOSOMAL PROTEIN S12 YCAO"/>
    <property type="match status" value="1"/>
</dbReference>
<gene>
    <name evidence="1" type="ORF">HDF15_001403</name>
</gene>